<dbReference type="OrthoDB" id="9804698at2"/>
<comment type="cofactor">
    <cofactor evidence="1">
        <name>Zn(2+)</name>
        <dbReference type="ChEBI" id="CHEBI:29105"/>
    </cofactor>
</comment>
<keyword evidence="7" id="KW-0862">Zinc</keyword>
<name>A0A0D5AQK1_9RALS</name>
<sequence length="158" mass="18002">MTKTVSITRRLEFDAGHRIPGHAGQCRNLHGHRYQLELTLTGEVLHNDKAADDGMILDFGDVKQLANKHLVDLWDHAFLVYRGDTKLVEFLNDMEGGHKTVVLNDVPTVENLAQVAFDILEPVFRNTFGHHLRLSKLVLYETPNCWADVKLARPHEQD</sequence>
<comment type="similarity">
    <text evidence="3">Belongs to the PTPS family. QueD subfamily.</text>
</comment>
<evidence type="ECO:0000313" key="13">
    <source>
        <dbReference type="EMBL" id="SUD97380.1"/>
    </source>
</evidence>
<keyword evidence="8 13" id="KW-0456">Lyase</keyword>
<reference evidence="11 16" key="2">
    <citation type="submission" date="2023-07" db="EMBL/GenBank/DDBJ databases">
        <authorList>
            <person name="Peeters C."/>
        </authorList>
    </citation>
    <scope>NUCLEOTIDE SEQUENCE</scope>
    <source>
        <strain evidence="12 16">R-77569</strain>
        <strain evidence="11">R-77591</strain>
    </source>
</reference>
<dbReference type="EC" id="4.1.2.50" evidence="4"/>
<dbReference type="EMBL" id="UGVE01000001">
    <property type="protein sequence ID" value="SUD97380.1"/>
    <property type="molecule type" value="Genomic_DNA"/>
</dbReference>
<dbReference type="PANTHER" id="PTHR12589">
    <property type="entry name" value="PYRUVOYL TETRAHYDROBIOPTERIN SYNTHASE"/>
    <property type="match status" value="1"/>
</dbReference>
<dbReference type="Proteomes" id="UP001190452">
    <property type="component" value="Unassembled WGS sequence"/>
</dbReference>
<evidence type="ECO:0000313" key="14">
    <source>
        <dbReference type="Proteomes" id="UP000255008"/>
    </source>
</evidence>
<evidence type="ECO:0000256" key="5">
    <source>
        <dbReference type="ARBA" id="ARBA00018141"/>
    </source>
</evidence>
<dbReference type="Proteomes" id="UP000255008">
    <property type="component" value="Unassembled WGS sequence"/>
</dbReference>
<protein>
    <recommendedName>
        <fullName evidence="5">6-carboxy-5,6,7,8-tetrahydropterin synthase</fullName>
        <ecNumber evidence="4">4.1.2.50</ecNumber>
    </recommendedName>
    <alternativeName>
        <fullName evidence="9">Queuosine biosynthesis protein QueD</fullName>
    </alternativeName>
</protein>
<evidence type="ECO:0000256" key="3">
    <source>
        <dbReference type="ARBA" id="ARBA00008900"/>
    </source>
</evidence>
<evidence type="ECO:0000256" key="2">
    <source>
        <dbReference type="ARBA" id="ARBA00005061"/>
    </source>
</evidence>
<dbReference type="Pfam" id="PF01242">
    <property type="entry name" value="PTPS"/>
    <property type="match status" value="1"/>
</dbReference>
<evidence type="ECO:0000256" key="1">
    <source>
        <dbReference type="ARBA" id="ARBA00001947"/>
    </source>
</evidence>
<dbReference type="Proteomes" id="UP001190002">
    <property type="component" value="Unassembled WGS sequence"/>
</dbReference>
<dbReference type="NCBIfam" id="TIGR03367">
    <property type="entry name" value="queuosine_QueD"/>
    <property type="match status" value="1"/>
</dbReference>
<dbReference type="EMBL" id="CATVXE010000001">
    <property type="protein sequence ID" value="CAJ0679584.1"/>
    <property type="molecule type" value="Genomic_DNA"/>
</dbReference>
<keyword evidence="6" id="KW-0479">Metal-binding</keyword>
<comment type="pathway">
    <text evidence="2">Purine metabolism; 7-cyano-7-deazaguanine biosynthesis.</text>
</comment>
<evidence type="ECO:0000256" key="7">
    <source>
        <dbReference type="ARBA" id="ARBA00022833"/>
    </source>
</evidence>
<evidence type="ECO:0000313" key="11">
    <source>
        <dbReference type="EMBL" id="CAJ0679584.1"/>
    </source>
</evidence>
<comment type="caution">
    <text evidence="11">The sequence shown here is derived from an EMBL/GenBank/DDBJ whole genome shotgun (WGS) entry which is preliminary data.</text>
</comment>
<dbReference type="AlphaFoldDB" id="A0A0D5AQK1"/>
<evidence type="ECO:0000256" key="8">
    <source>
        <dbReference type="ARBA" id="ARBA00023239"/>
    </source>
</evidence>
<gene>
    <name evidence="13" type="primary">queD</name>
    <name evidence="13" type="ORF">NCTC10894_01735</name>
    <name evidence="12" type="ORF">R77569_00682</name>
    <name evidence="11" type="ORF">R77591_00414</name>
</gene>
<evidence type="ECO:0000256" key="10">
    <source>
        <dbReference type="ARBA" id="ARBA00048807"/>
    </source>
</evidence>
<dbReference type="GO" id="GO:0070497">
    <property type="term" value="F:6-carboxytetrahydropterin synthase activity"/>
    <property type="evidence" value="ECO:0007669"/>
    <property type="project" value="UniProtKB-EC"/>
</dbReference>
<dbReference type="RefSeq" id="WP_009238193.1">
    <property type="nucleotide sequence ID" value="NZ_BAAAEC010000004.1"/>
</dbReference>
<dbReference type="SUPFAM" id="SSF55620">
    <property type="entry name" value="Tetrahydrobiopterin biosynthesis enzymes-like"/>
    <property type="match status" value="1"/>
</dbReference>
<dbReference type="InterPro" id="IPR007115">
    <property type="entry name" value="6-PTP_synth/QueD"/>
</dbReference>
<evidence type="ECO:0000256" key="6">
    <source>
        <dbReference type="ARBA" id="ARBA00022723"/>
    </source>
</evidence>
<evidence type="ECO:0000256" key="4">
    <source>
        <dbReference type="ARBA" id="ARBA00012982"/>
    </source>
</evidence>
<organism evidence="11 15">
    <name type="scientific">Ralstonia mannitolilytica</name>
    <dbReference type="NCBI Taxonomy" id="105219"/>
    <lineage>
        <taxon>Bacteria</taxon>
        <taxon>Pseudomonadati</taxon>
        <taxon>Pseudomonadota</taxon>
        <taxon>Betaproteobacteria</taxon>
        <taxon>Burkholderiales</taxon>
        <taxon>Burkholderiaceae</taxon>
        <taxon>Ralstonia</taxon>
    </lineage>
</organism>
<evidence type="ECO:0000256" key="9">
    <source>
        <dbReference type="ARBA" id="ARBA00031449"/>
    </source>
</evidence>
<dbReference type="GeneID" id="61526034"/>
<dbReference type="PANTHER" id="PTHR12589:SF7">
    <property type="entry name" value="6-PYRUVOYL TETRAHYDROBIOPTERIN SYNTHASE"/>
    <property type="match status" value="1"/>
</dbReference>
<evidence type="ECO:0000313" key="12">
    <source>
        <dbReference type="EMBL" id="CAJ0853204.1"/>
    </source>
</evidence>
<dbReference type="EMBL" id="CAUDKV010000002">
    <property type="protein sequence ID" value="CAJ0853204.1"/>
    <property type="molecule type" value="Genomic_DNA"/>
</dbReference>
<keyword evidence="16" id="KW-1185">Reference proteome</keyword>
<reference evidence="13 14" key="1">
    <citation type="submission" date="2018-06" db="EMBL/GenBank/DDBJ databases">
        <authorList>
            <consortium name="Pathogen Informatics"/>
            <person name="Doyle S."/>
        </authorList>
    </citation>
    <scope>NUCLEOTIDE SEQUENCE [LARGE SCALE GENOMIC DNA]</scope>
    <source>
        <strain evidence="13 14">NCTC10894</strain>
    </source>
</reference>
<evidence type="ECO:0000313" key="16">
    <source>
        <dbReference type="Proteomes" id="UP001190452"/>
    </source>
</evidence>
<evidence type="ECO:0000313" key="15">
    <source>
        <dbReference type="Proteomes" id="UP001190002"/>
    </source>
</evidence>
<dbReference type="InterPro" id="IPR038418">
    <property type="entry name" value="6-PTP_synth/QueD_sf"/>
</dbReference>
<dbReference type="Gene3D" id="3.30.479.10">
    <property type="entry name" value="6-pyruvoyl tetrahydropterin synthase/QueD"/>
    <property type="match status" value="1"/>
</dbReference>
<accession>A0A0D5AQK1</accession>
<dbReference type="GO" id="GO:0046872">
    <property type="term" value="F:metal ion binding"/>
    <property type="evidence" value="ECO:0007669"/>
    <property type="project" value="UniProtKB-KW"/>
</dbReference>
<comment type="catalytic activity">
    <reaction evidence="10">
        <text>7,8-dihydroneopterin 3'-triphosphate + H2O = 6-carboxy-5,6,7,8-tetrahydropterin + triphosphate + acetaldehyde + 2 H(+)</text>
        <dbReference type="Rhea" id="RHEA:27966"/>
        <dbReference type="ChEBI" id="CHEBI:15343"/>
        <dbReference type="ChEBI" id="CHEBI:15377"/>
        <dbReference type="ChEBI" id="CHEBI:15378"/>
        <dbReference type="ChEBI" id="CHEBI:18036"/>
        <dbReference type="ChEBI" id="CHEBI:58462"/>
        <dbReference type="ChEBI" id="CHEBI:61032"/>
        <dbReference type="EC" id="4.1.2.50"/>
    </reaction>
</comment>
<dbReference type="KEGG" id="rmn:TK49_11385"/>
<proteinExistence type="inferred from homology"/>